<gene>
    <name evidence="2" type="ORF">PB01_08770</name>
</gene>
<sequence>MKQSFYLYALKYRGGQKKDKKALFAEAMFNQHDFPKAETSFDSLSKYIEELAHLDMSATVFDELWELYKEASS</sequence>
<dbReference type="InterPro" id="IPR023089">
    <property type="entry name" value="YozE_SAM-like"/>
</dbReference>
<organism evidence="2 3">
    <name type="scientific">Psychrobacillus glaciei</name>
    <dbReference type="NCBI Taxonomy" id="2283160"/>
    <lineage>
        <taxon>Bacteria</taxon>
        <taxon>Bacillati</taxon>
        <taxon>Bacillota</taxon>
        <taxon>Bacilli</taxon>
        <taxon>Bacillales</taxon>
        <taxon>Bacillaceae</taxon>
        <taxon>Psychrobacillus</taxon>
    </lineage>
</organism>
<dbReference type="Gene3D" id="1.10.150.260">
    <property type="entry name" value="YozE SAM-like"/>
    <property type="match status" value="1"/>
</dbReference>
<dbReference type="OrthoDB" id="2242851at2"/>
<dbReference type="RefSeq" id="WP_151699848.1">
    <property type="nucleotide sequence ID" value="NZ_CP031223.1"/>
</dbReference>
<name>A0A5J6SLY5_9BACI</name>
<dbReference type="KEGG" id="psyo:PB01_08770"/>
<dbReference type="SUPFAM" id="SSF140652">
    <property type="entry name" value="YozE-like"/>
    <property type="match status" value="1"/>
</dbReference>
<dbReference type="InterPro" id="IPR036806">
    <property type="entry name" value="YozE_SAM-like_sf"/>
</dbReference>
<keyword evidence="3" id="KW-1185">Reference proteome</keyword>
<accession>A0A5J6SLY5</accession>
<reference evidence="2 3" key="1">
    <citation type="submission" date="2018-07" db="EMBL/GenBank/DDBJ databases">
        <title>Complete genome sequence of Psychrobacillus sp. PB01, isolated from iceberg, and comparative genome analysis of Psychrobacillus strains.</title>
        <authorList>
            <person name="Lee P.C."/>
        </authorList>
    </citation>
    <scope>NUCLEOTIDE SEQUENCE [LARGE SCALE GENOMIC DNA]</scope>
    <source>
        <strain evidence="2 3">PB01</strain>
    </source>
</reference>
<dbReference type="Proteomes" id="UP000325517">
    <property type="component" value="Chromosome"/>
</dbReference>
<dbReference type="AlphaFoldDB" id="A0A5J6SLY5"/>
<dbReference type="EMBL" id="CP031223">
    <property type="protein sequence ID" value="QFF98916.1"/>
    <property type="molecule type" value="Genomic_DNA"/>
</dbReference>
<proteinExistence type="predicted"/>
<protein>
    <submittedName>
        <fullName evidence="2">YozE family protein</fullName>
    </submittedName>
</protein>
<feature type="domain" description="YozE SAM-like" evidence="1">
    <location>
        <begin position="4"/>
        <end position="70"/>
    </location>
</feature>
<evidence type="ECO:0000313" key="3">
    <source>
        <dbReference type="Proteomes" id="UP000325517"/>
    </source>
</evidence>
<dbReference type="Pfam" id="PF06855">
    <property type="entry name" value="YozE_SAM_like"/>
    <property type="match status" value="1"/>
</dbReference>
<evidence type="ECO:0000313" key="2">
    <source>
        <dbReference type="EMBL" id="QFF98916.1"/>
    </source>
</evidence>
<evidence type="ECO:0000259" key="1">
    <source>
        <dbReference type="Pfam" id="PF06855"/>
    </source>
</evidence>
<dbReference type="NCBIfam" id="NF010193">
    <property type="entry name" value="PRK13672.1"/>
    <property type="match status" value="1"/>
</dbReference>